<dbReference type="PROSITE" id="PS50887">
    <property type="entry name" value="GGDEF"/>
    <property type="match status" value="1"/>
</dbReference>
<dbReference type="InterPro" id="IPR001610">
    <property type="entry name" value="PAC"/>
</dbReference>
<gene>
    <name evidence="5" type="ORF">NBEOAGPD_3102</name>
</gene>
<dbReference type="SMART" id="SM00091">
    <property type="entry name" value="PAS"/>
    <property type="match status" value="1"/>
</dbReference>
<evidence type="ECO:0000313" key="6">
    <source>
        <dbReference type="Proteomes" id="UP001055108"/>
    </source>
</evidence>
<dbReference type="PROSITE" id="PS50113">
    <property type="entry name" value="PAC"/>
    <property type="match status" value="1"/>
</dbReference>
<keyword evidence="6" id="KW-1185">Reference proteome</keyword>
<dbReference type="InterPro" id="IPR052155">
    <property type="entry name" value="Biofilm_reg_signaling"/>
</dbReference>
<dbReference type="InterPro" id="IPR000160">
    <property type="entry name" value="GGDEF_dom"/>
</dbReference>
<evidence type="ECO:0000259" key="2">
    <source>
        <dbReference type="PROSITE" id="PS50112"/>
    </source>
</evidence>
<dbReference type="SMART" id="SM00086">
    <property type="entry name" value="PAC"/>
    <property type="match status" value="1"/>
</dbReference>
<dbReference type="Gene3D" id="3.30.70.270">
    <property type="match status" value="1"/>
</dbReference>
<reference evidence="5" key="2">
    <citation type="submission" date="2021-08" db="EMBL/GenBank/DDBJ databases">
        <authorList>
            <person name="Tani A."/>
            <person name="Ola A."/>
            <person name="Ogura Y."/>
            <person name="Katsura K."/>
            <person name="Hayashi T."/>
        </authorList>
    </citation>
    <scope>NUCLEOTIDE SEQUENCE</scope>
    <source>
        <strain evidence="5">NBRC 103626</strain>
    </source>
</reference>
<dbReference type="AlphaFoldDB" id="A0AA37HPY9"/>
<sequence length="311" mass="33747">MSSYFFRQRQSEPADAPDSEPDLAALKREVQRLREMLDLNSDWIWEVDAQGRYTYVSLHCLPLLGYAPEEMLGRTPFDFMPPEEAARVGAAFAAIVAEKRGFSHLLNRTIRSDGRIVVLETSGVPLLNPDGSLRGYRGIDRDITEREAANERLRHAARHDSLTALPNRLYLREHLGALLGAVGPGCCVLAIDLDRFKPVNDRLGHEAGDLVLREIGRRLADLANARGVFAARPGGDEFVVIADALMPGAAERLADDLRAAIGGPISLGSETVAVGASVGVAQARADDTVETLLAAADRALYRAKSRLDAAS</sequence>
<evidence type="ECO:0008006" key="7">
    <source>
        <dbReference type="Google" id="ProtNLM"/>
    </source>
</evidence>
<dbReference type="Pfam" id="PF00990">
    <property type="entry name" value="GGDEF"/>
    <property type="match status" value="1"/>
</dbReference>
<dbReference type="InterPro" id="IPR029787">
    <property type="entry name" value="Nucleotide_cyclase"/>
</dbReference>
<dbReference type="NCBIfam" id="TIGR00229">
    <property type="entry name" value="sensory_box"/>
    <property type="match status" value="1"/>
</dbReference>
<dbReference type="InterPro" id="IPR013656">
    <property type="entry name" value="PAS_4"/>
</dbReference>
<dbReference type="SUPFAM" id="SSF55785">
    <property type="entry name" value="PYP-like sensor domain (PAS domain)"/>
    <property type="match status" value="1"/>
</dbReference>
<dbReference type="PROSITE" id="PS50112">
    <property type="entry name" value="PAS"/>
    <property type="match status" value="1"/>
</dbReference>
<evidence type="ECO:0000259" key="4">
    <source>
        <dbReference type="PROSITE" id="PS50887"/>
    </source>
</evidence>
<feature type="domain" description="PAS" evidence="2">
    <location>
        <begin position="29"/>
        <end position="99"/>
    </location>
</feature>
<evidence type="ECO:0000313" key="5">
    <source>
        <dbReference type="EMBL" id="GJD79872.1"/>
    </source>
</evidence>
<dbReference type="SMART" id="SM00267">
    <property type="entry name" value="GGDEF"/>
    <property type="match status" value="1"/>
</dbReference>
<dbReference type="EMBL" id="BPQM01000073">
    <property type="protein sequence ID" value="GJD79872.1"/>
    <property type="molecule type" value="Genomic_DNA"/>
</dbReference>
<dbReference type="PANTHER" id="PTHR44757:SF2">
    <property type="entry name" value="BIOFILM ARCHITECTURE MAINTENANCE PROTEIN MBAA"/>
    <property type="match status" value="1"/>
</dbReference>
<dbReference type="InterPro" id="IPR000014">
    <property type="entry name" value="PAS"/>
</dbReference>
<comment type="caution">
    <text evidence="5">The sequence shown here is derived from an EMBL/GenBank/DDBJ whole genome shotgun (WGS) entry which is preliminary data.</text>
</comment>
<dbReference type="Proteomes" id="UP001055108">
    <property type="component" value="Unassembled WGS sequence"/>
</dbReference>
<feature type="domain" description="GGDEF" evidence="4">
    <location>
        <begin position="184"/>
        <end position="311"/>
    </location>
</feature>
<reference evidence="5" key="1">
    <citation type="journal article" date="2016" name="Front. Microbiol.">
        <title>Genome Sequence of the Piezophilic, Mesophilic Sulfate-Reducing Bacterium Desulfovibrio indicus J2T.</title>
        <authorList>
            <person name="Cao J."/>
            <person name="Maignien L."/>
            <person name="Shao Z."/>
            <person name="Alain K."/>
            <person name="Jebbar M."/>
        </authorList>
    </citation>
    <scope>NUCLEOTIDE SEQUENCE</scope>
    <source>
        <strain evidence="5">NBRC 103626</strain>
    </source>
</reference>
<dbReference type="CDD" id="cd01949">
    <property type="entry name" value="GGDEF"/>
    <property type="match status" value="1"/>
</dbReference>
<protein>
    <recommendedName>
        <fullName evidence="7">Diguanylate cyclase with PAS/PAC sensor</fullName>
    </recommendedName>
</protein>
<organism evidence="5 6">
    <name type="scientific">Methylobacterium gregans</name>
    <dbReference type="NCBI Taxonomy" id="374424"/>
    <lineage>
        <taxon>Bacteria</taxon>
        <taxon>Pseudomonadati</taxon>
        <taxon>Pseudomonadota</taxon>
        <taxon>Alphaproteobacteria</taxon>
        <taxon>Hyphomicrobiales</taxon>
        <taxon>Methylobacteriaceae</taxon>
        <taxon>Methylobacterium</taxon>
    </lineage>
</organism>
<dbReference type="Pfam" id="PF08448">
    <property type="entry name" value="PAS_4"/>
    <property type="match status" value="1"/>
</dbReference>
<dbReference type="PANTHER" id="PTHR44757">
    <property type="entry name" value="DIGUANYLATE CYCLASE DGCP"/>
    <property type="match status" value="1"/>
</dbReference>
<dbReference type="InterPro" id="IPR043128">
    <property type="entry name" value="Rev_trsase/Diguanyl_cyclase"/>
</dbReference>
<proteinExistence type="predicted"/>
<dbReference type="InterPro" id="IPR035965">
    <property type="entry name" value="PAS-like_dom_sf"/>
</dbReference>
<dbReference type="RefSeq" id="WP_238303752.1">
    <property type="nucleotide sequence ID" value="NZ_BPQM01000073.1"/>
</dbReference>
<dbReference type="CDD" id="cd00130">
    <property type="entry name" value="PAS"/>
    <property type="match status" value="1"/>
</dbReference>
<dbReference type="InterPro" id="IPR000700">
    <property type="entry name" value="PAS-assoc_C"/>
</dbReference>
<dbReference type="NCBIfam" id="TIGR00254">
    <property type="entry name" value="GGDEF"/>
    <property type="match status" value="1"/>
</dbReference>
<evidence type="ECO:0000259" key="3">
    <source>
        <dbReference type="PROSITE" id="PS50113"/>
    </source>
</evidence>
<accession>A0AA37HPY9</accession>
<feature type="domain" description="PAC" evidence="3">
    <location>
        <begin position="103"/>
        <end position="155"/>
    </location>
</feature>
<dbReference type="SUPFAM" id="SSF55073">
    <property type="entry name" value="Nucleotide cyclase"/>
    <property type="match status" value="1"/>
</dbReference>
<feature type="region of interest" description="Disordered" evidence="1">
    <location>
        <begin position="1"/>
        <end position="20"/>
    </location>
</feature>
<evidence type="ECO:0000256" key="1">
    <source>
        <dbReference type="SAM" id="MobiDB-lite"/>
    </source>
</evidence>
<dbReference type="Gene3D" id="3.30.450.20">
    <property type="entry name" value="PAS domain"/>
    <property type="match status" value="1"/>
</dbReference>
<name>A0AA37HPY9_9HYPH</name>